<protein>
    <submittedName>
        <fullName evidence="4">Leucine-rich repeat protein</fullName>
    </submittedName>
</protein>
<name>A1U040_MARN8</name>
<accession>A1U040</accession>
<dbReference type="STRING" id="351348.Maqu_1269"/>
<dbReference type="Gene3D" id="3.80.10.10">
    <property type="entry name" value="Ribonuclease Inhibitor"/>
    <property type="match status" value="1"/>
</dbReference>
<evidence type="ECO:0000259" key="3">
    <source>
        <dbReference type="Pfam" id="PF23598"/>
    </source>
</evidence>
<evidence type="ECO:0000256" key="1">
    <source>
        <dbReference type="ARBA" id="ARBA00022614"/>
    </source>
</evidence>
<sequence length="360" mass="41318">MGISPETPDGHVYYVRLATPKGRLYKIGFTKKVSVEERFSYDGSDAHKLIDKVLLFKYSPYAYQIETEYLHGHLRTQKAYKGHGLKSLFRDSSKLPLFGDGQTELYQHDVLGLDPDYRPPRKWLGRFSKDRHDLVNKNSLDFNHYWEGTRAEASSKVNRTIRAFLSAPHFYTKDDFIRDNGQWVVKLNKWAALNAMHGIEGKTIHGTTALPHTKDQLLKLKKFSPKWGWVKSFPDEVGQLTNLEVIRVNSLGVSTLPSSLFRLKKVRVLDISGSSIDRLPDELGNMSSLEVLILGNGENIVSLPKLESMPPKLKRIRLFSENIPKFQSSFPDLAHLVKDNFMITWKNGYRDDFYDLDSID</sequence>
<dbReference type="InterPro" id="IPR055414">
    <property type="entry name" value="LRR_R13L4/SHOC2-like"/>
</dbReference>
<proteinExistence type="predicted"/>
<dbReference type="OrthoDB" id="7027170at2"/>
<dbReference type="InterPro" id="IPR050216">
    <property type="entry name" value="LRR_domain-containing"/>
</dbReference>
<dbReference type="Proteomes" id="UP000000998">
    <property type="component" value="Chromosome"/>
</dbReference>
<evidence type="ECO:0000313" key="4">
    <source>
        <dbReference type="EMBL" id="ABM18359.1"/>
    </source>
</evidence>
<evidence type="ECO:0000256" key="2">
    <source>
        <dbReference type="ARBA" id="ARBA00022737"/>
    </source>
</evidence>
<dbReference type="AlphaFoldDB" id="A1U040"/>
<dbReference type="eggNOG" id="COG4886">
    <property type="taxonomic scope" value="Bacteria"/>
</dbReference>
<evidence type="ECO:0000313" key="5">
    <source>
        <dbReference type="Proteomes" id="UP000000998"/>
    </source>
</evidence>
<dbReference type="PANTHER" id="PTHR48051:SF46">
    <property type="entry name" value="LEUCINE RICH REPEAT-CONTAINING DOMAIN PROTEIN"/>
    <property type="match status" value="1"/>
</dbReference>
<dbReference type="RefSeq" id="WP_011784771.1">
    <property type="nucleotide sequence ID" value="NC_008740.1"/>
</dbReference>
<feature type="domain" description="Disease resistance R13L4/SHOC-2-like LRR" evidence="3">
    <location>
        <begin position="216"/>
        <end position="297"/>
    </location>
</feature>
<gene>
    <name evidence="4" type="ordered locus">Maqu_1269</name>
</gene>
<organism evidence="4 5">
    <name type="scientific">Marinobacter nauticus (strain ATCC 700491 / DSM 11845 / VT8)</name>
    <name type="common">Marinobacter aquaeolei</name>
    <dbReference type="NCBI Taxonomy" id="351348"/>
    <lineage>
        <taxon>Bacteria</taxon>
        <taxon>Pseudomonadati</taxon>
        <taxon>Pseudomonadota</taxon>
        <taxon>Gammaproteobacteria</taxon>
        <taxon>Pseudomonadales</taxon>
        <taxon>Marinobacteraceae</taxon>
        <taxon>Marinobacter</taxon>
    </lineage>
</organism>
<keyword evidence="1" id="KW-0433">Leucine-rich repeat</keyword>
<dbReference type="SUPFAM" id="SSF52058">
    <property type="entry name" value="L domain-like"/>
    <property type="match status" value="1"/>
</dbReference>
<keyword evidence="2" id="KW-0677">Repeat</keyword>
<dbReference type="KEGG" id="maq:Maqu_1269"/>
<dbReference type="EMBL" id="CP000514">
    <property type="protein sequence ID" value="ABM18359.1"/>
    <property type="molecule type" value="Genomic_DNA"/>
</dbReference>
<reference evidence="5" key="1">
    <citation type="journal article" date="2011" name="Appl. Environ. Microbiol.">
        <title>Genomic potential of Marinobacter aquaeolei, a biogeochemical 'opportunitroph'.</title>
        <authorList>
            <person name="Singer E."/>
            <person name="Webb E.A."/>
            <person name="Nelson W.C."/>
            <person name="Heidelberg J.F."/>
            <person name="Ivanova N."/>
            <person name="Pati A."/>
            <person name="Edwards K.J."/>
        </authorList>
    </citation>
    <scope>NUCLEOTIDE SEQUENCE [LARGE SCALE GENOMIC DNA]</scope>
    <source>
        <strain evidence="5">ATCC 700491 / DSM 11845 / VT8</strain>
    </source>
</reference>
<dbReference type="InterPro" id="IPR032675">
    <property type="entry name" value="LRR_dom_sf"/>
</dbReference>
<dbReference type="PANTHER" id="PTHR48051">
    <property type="match status" value="1"/>
</dbReference>
<dbReference type="GO" id="GO:0005737">
    <property type="term" value="C:cytoplasm"/>
    <property type="evidence" value="ECO:0007669"/>
    <property type="project" value="TreeGrafter"/>
</dbReference>
<dbReference type="Pfam" id="PF23598">
    <property type="entry name" value="LRR_14"/>
    <property type="match status" value="1"/>
</dbReference>
<dbReference type="HOGENOM" id="CLU_769026_0_0_6"/>